<keyword evidence="11" id="KW-1185">Reference proteome</keyword>
<dbReference type="Proteomes" id="UP000593626">
    <property type="component" value="Chromosome"/>
</dbReference>
<keyword evidence="4 7" id="KW-0812">Transmembrane</keyword>
<proteinExistence type="inferred from homology"/>
<dbReference type="KEGG" id="mcui:G8O30_14750"/>
<feature type="transmembrane region" description="Helical" evidence="7">
    <location>
        <begin position="7"/>
        <end position="26"/>
    </location>
</feature>
<evidence type="ECO:0000259" key="9">
    <source>
        <dbReference type="Pfam" id="PF20730"/>
    </source>
</evidence>
<dbReference type="GO" id="GO:0005886">
    <property type="term" value="C:plasma membrane"/>
    <property type="evidence" value="ECO:0007669"/>
    <property type="project" value="UniProtKB-SubCell"/>
</dbReference>
<feature type="transmembrane region" description="Helical" evidence="7">
    <location>
        <begin position="61"/>
        <end position="79"/>
    </location>
</feature>
<evidence type="ECO:0000256" key="4">
    <source>
        <dbReference type="ARBA" id="ARBA00022692"/>
    </source>
</evidence>
<feature type="domain" description="YetF C-terminal" evidence="8">
    <location>
        <begin position="82"/>
        <end position="212"/>
    </location>
</feature>
<accession>A0A7S8HGS3</accession>
<dbReference type="Pfam" id="PF04239">
    <property type="entry name" value="DUF421"/>
    <property type="match status" value="1"/>
</dbReference>
<evidence type="ECO:0000256" key="1">
    <source>
        <dbReference type="ARBA" id="ARBA00004651"/>
    </source>
</evidence>
<dbReference type="RefSeq" id="WP_239672778.1">
    <property type="nucleotide sequence ID" value="NZ_CP049742.1"/>
</dbReference>
<evidence type="ECO:0000256" key="3">
    <source>
        <dbReference type="ARBA" id="ARBA00022475"/>
    </source>
</evidence>
<dbReference type="InterPro" id="IPR048454">
    <property type="entry name" value="YetF_N"/>
</dbReference>
<keyword evidence="3" id="KW-1003">Cell membrane</keyword>
<dbReference type="Gene3D" id="3.30.240.20">
    <property type="entry name" value="bsu07140 like domains"/>
    <property type="match status" value="2"/>
</dbReference>
<dbReference type="PANTHER" id="PTHR34582:SF7">
    <property type="entry name" value="UPF0702 TRANSMEMBRANE PROTEIN YDFS"/>
    <property type="match status" value="1"/>
</dbReference>
<evidence type="ECO:0000256" key="7">
    <source>
        <dbReference type="SAM" id="Phobius"/>
    </source>
</evidence>
<dbReference type="Pfam" id="PF20730">
    <property type="entry name" value="YetF_N"/>
    <property type="match status" value="1"/>
</dbReference>
<comment type="similarity">
    <text evidence="2">Belongs to the UPF0702 family.</text>
</comment>
<dbReference type="AlphaFoldDB" id="A0A7S8HGS3"/>
<protein>
    <submittedName>
        <fullName evidence="10">DUF421 domain-containing protein</fullName>
    </submittedName>
</protein>
<reference evidence="10 11" key="1">
    <citation type="submission" date="2019-07" db="EMBL/GenBank/DDBJ databases">
        <title>Genome sequence of 2 isolates from Red Sea Mangroves.</title>
        <authorList>
            <person name="Sefrji F."/>
            <person name="Michoud G."/>
            <person name="Merlino G."/>
            <person name="Daffonchio D."/>
        </authorList>
    </citation>
    <scope>NUCLEOTIDE SEQUENCE [LARGE SCALE GENOMIC DNA]</scope>
    <source>
        <strain evidence="10 11">R1DC41</strain>
    </source>
</reference>
<evidence type="ECO:0000259" key="8">
    <source>
        <dbReference type="Pfam" id="PF04239"/>
    </source>
</evidence>
<evidence type="ECO:0000256" key="2">
    <source>
        <dbReference type="ARBA" id="ARBA00006448"/>
    </source>
</evidence>
<evidence type="ECO:0000313" key="11">
    <source>
        <dbReference type="Proteomes" id="UP000593626"/>
    </source>
</evidence>
<evidence type="ECO:0000256" key="6">
    <source>
        <dbReference type="ARBA" id="ARBA00023136"/>
    </source>
</evidence>
<dbReference type="EMBL" id="CP049742">
    <property type="protein sequence ID" value="QPC48097.1"/>
    <property type="molecule type" value="Genomic_DNA"/>
</dbReference>
<comment type="subcellular location">
    <subcellularLocation>
        <location evidence="1">Cell membrane</location>
        <topology evidence="1">Multi-pass membrane protein</topology>
    </subcellularLocation>
</comment>
<dbReference type="PANTHER" id="PTHR34582">
    <property type="entry name" value="UPF0702 TRANSMEMBRANE PROTEIN YCAP"/>
    <property type="match status" value="1"/>
</dbReference>
<name>A0A7S8HGS3_9BACI</name>
<keyword evidence="6 7" id="KW-0472">Membrane</keyword>
<gene>
    <name evidence="10" type="ORF">G8O30_14750</name>
</gene>
<sequence length="236" mass="27318">MPDHFEVILRTVAAFSILLLSAKFLGKQTISQMNIFDFIVTITLGSITASIAYNIDLKPHHTILSFGLFVFIAFLVAYLSTKSRRIRKYFAGDPTVLIQNGKILENNMRKMRYTLDYLNQQLREKDVFDIQEVMFAILEPHGTLSVVKKPQYRPVTRHDLLLHYTPESRIPIELIMDGEIVEKNLKENHLTETWLQMQLENRQLTLKEVVYAVLLANGTLYFDTYNDHILSPVDAE</sequence>
<evidence type="ECO:0000256" key="5">
    <source>
        <dbReference type="ARBA" id="ARBA00022989"/>
    </source>
</evidence>
<feature type="domain" description="YetF-like N-terminal transmembrane" evidence="9">
    <location>
        <begin position="6"/>
        <end position="79"/>
    </location>
</feature>
<feature type="transmembrane region" description="Helical" evidence="7">
    <location>
        <begin position="38"/>
        <end position="55"/>
    </location>
</feature>
<dbReference type="InterPro" id="IPR023090">
    <property type="entry name" value="UPF0702_alpha/beta_dom_sf"/>
</dbReference>
<keyword evidence="5 7" id="KW-1133">Transmembrane helix</keyword>
<organism evidence="10 11">
    <name type="scientific">Mangrovibacillus cuniculi</name>
    <dbReference type="NCBI Taxonomy" id="2593652"/>
    <lineage>
        <taxon>Bacteria</taxon>
        <taxon>Bacillati</taxon>
        <taxon>Bacillota</taxon>
        <taxon>Bacilli</taxon>
        <taxon>Bacillales</taxon>
        <taxon>Bacillaceae</taxon>
        <taxon>Mangrovibacillus</taxon>
    </lineage>
</organism>
<dbReference type="InterPro" id="IPR007353">
    <property type="entry name" value="DUF421"/>
</dbReference>
<evidence type="ECO:0000313" key="10">
    <source>
        <dbReference type="EMBL" id="QPC48097.1"/>
    </source>
</evidence>